<dbReference type="FunFam" id="1.10.510.10:FF:000161">
    <property type="entry name" value="Wall-associated receptor kinase-like 20"/>
    <property type="match status" value="1"/>
</dbReference>
<dbReference type="InterPro" id="IPR017441">
    <property type="entry name" value="Protein_kinase_ATP_BS"/>
</dbReference>
<gene>
    <name evidence="16" type="ORF">TanjilG_10224</name>
</gene>
<keyword evidence="3" id="KW-0808">Transferase</keyword>
<dbReference type="FunFam" id="3.30.200.20:FF:000162">
    <property type="entry name" value="Adenine nucleotide alpha hydrolase-like domain kinase"/>
    <property type="match status" value="1"/>
</dbReference>
<evidence type="ECO:0000256" key="13">
    <source>
        <dbReference type="SAM" id="MobiDB-lite"/>
    </source>
</evidence>
<dbReference type="Pfam" id="PF00069">
    <property type="entry name" value="Pkinase"/>
    <property type="match status" value="1"/>
</dbReference>
<evidence type="ECO:0000256" key="11">
    <source>
        <dbReference type="ARBA" id="ARBA00023180"/>
    </source>
</evidence>
<feature type="region of interest" description="Disordered" evidence="13">
    <location>
        <begin position="1133"/>
        <end position="1176"/>
    </location>
</feature>
<feature type="transmembrane region" description="Helical" evidence="14">
    <location>
        <begin position="212"/>
        <end position="233"/>
    </location>
</feature>
<feature type="binding site" evidence="12">
    <location>
        <position position="334"/>
    </location>
    <ligand>
        <name>ATP</name>
        <dbReference type="ChEBI" id="CHEBI:30616"/>
    </ligand>
</feature>
<evidence type="ECO:0000256" key="8">
    <source>
        <dbReference type="ARBA" id="ARBA00022840"/>
    </source>
</evidence>
<organism evidence="16 17">
    <name type="scientific">Lupinus angustifolius</name>
    <name type="common">Narrow-leaved blue lupine</name>
    <dbReference type="NCBI Taxonomy" id="3871"/>
    <lineage>
        <taxon>Eukaryota</taxon>
        <taxon>Viridiplantae</taxon>
        <taxon>Streptophyta</taxon>
        <taxon>Embryophyta</taxon>
        <taxon>Tracheophyta</taxon>
        <taxon>Spermatophyta</taxon>
        <taxon>Magnoliopsida</taxon>
        <taxon>eudicotyledons</taxon>
        <taxon>Gunneridae</taxon>
        <taxon>Pentapetalae</taxon>
        <taxon>rosids</taxon>
        <taxon>fabids</taxon>
        <taxon>Fabales</taxon>
        <taxon>Fabaceae</taxon>
        <taxon>Papilionoideae</taxon>
        <taxon>50 kb inversion clade</taxon>
        <taxon>genistoids sensu lato</taxon>
        <taxon>core genistoids</taxon>
        <taxon>Genisteae</taxon>
        <taxon>Lupinus</taxon>
    </lineage>
</organism>
<dbReference type="PANTHER" id="PTHR46008:SF46">
    <property type="entry name" value="WALL ASSOCIATED KINASE-LIKE PROTEIN"/>
    <property type="match status" value="1"/>
</dbReference>
<evidence type="ECO:0000313" key="17">
    <source>
        <dbReference type="Proteomes" id="UP000188354"/>
    </source>
</evidence>
<reference evidence="16 17" key="1">
    <citation type="journal article" date="2017" name="Plant Biotechnol. J.">
        <title>A comprehensive draft genome sequence for lupin (Lupinus angustifolius), an emerging health food: insights into plant-microbe interactions and legume evolution.</title>
        <authorList>
            <person name="Hane J.K."/>
            <person name="Ming Y."/>
            <person name="Kamphuis L.G."/>
            <person name="Nelson M.N."/>
            <person name="Garg G."/>
            <person name="Atkins C.A."/>
            <person name="Bayer P.E."/>
            <person name="Bravo A."/>
            <person name="Bringans S."/>
            <person name="Cannon S."/>
            <person name="Edwards D."/>
            <person name="Foley R."/>
            <person name="Gao L.L."/>
            <person name="Harrison M.J."/>
            <person name="Huang W."/>
            <person name="Hurgobin B."/>
            <person name="Li S."/>
            <person name="Liu C.W."/>
            <person name="McGrath A."/>
            <person name="Morahan G."/>
            <person name="Murray J."/>
            <person name="Weller J."/>
            <person name="Jian J."/>
            <person name="Singh K.B."/>
        </authorList>
    </citation>
    <scope>NUCLEOTIDE SEQUENCE</scope>
    <source>
        <strain evidence="17">cv. Tanjil</strain>
        <tissue evidence="16">Whole plant</tissue>
    </source>
</reference>
<evidence type="ECO:0000256" key="2">
    <source>
        <dbReference type="ARBA" id="ARBA00022527"/>
    </source>
</evidence>
<feature type="domain" description="Protein kinase" evidence="15">
    <location>
        <begin position="857"/>
        <end position="1138"/>
    </location>
</feature>
<dbReference type="PANTHER" id="PTHR46008">
    <property type="entry name" value="LEAF RUST 10 DISEASE-RESISTANCE LOCUS RECEPTOR-LIKE PROTEIN KINASE-LIKE 1.4"/>
    <property type="match status" value="1"/>
</dbReference>
<dbReference type="Proteomes" id="UP000188354">
    <property type="component" value="Chromosome LG08"/>
</dbReference>
<evidence type="ECO:0000256" key="1">
    <source>
        <dbReference type="ARBA" id="ARBA00004479"/>
    </source>
</evidence>
<dbReference type="InterPro" id="IPR008271">
    <property type="entry name" value="Ser/Thr_kinase_AS"/>
</dbReference>
<keyword evidence="11" id="KW-0325">Glycoprotein</keyword>
<evidence type="ECO:0000256" key="5">
    <source>
        <dbReference type="ARBA" id="ARBA00022729"/>
    </source>
</evidence>
<keyword evidence="4 14" id="KW-0812">Transmembrane</keyword>
<dbReference type="GO" id="GO:0004674">
    <property type="term" value="F:protein serine/threonine kinase activity"/>
    <property type="evidence" value="ECO:0007669"/>
    <property type="project" value="UniProtKB-KW"/>
</dbReference>
<dbReference type="CDD" id="cd14066">
    <property type="entry name" value="STKc_IRAK"/>
    <property type="match status" value="1"/>
</dbReference>
<dbReference type="Pfam" id="PF07714">
    <property type="entry name" value="PK_Tyr_Ser-Thr"/>
    <property type="match status" value="1"/>
</dbReference>
<feature type="transmembrane region" description="Helical" evidence="14">
    <location>
        <begin position="756"/>
        <end position="775"/>
    </location>
</feature>
<protein>
    <recommendedName>
        <fullName evidence="15">Protein kinase domain-containing protein</fullName>
    </recommendedName>
</protein>
<accession>A0A4P1RBL2</accession>
<dbReference type="FunFam" id="1.10.510.10:FF:000590">
    <property type="entry name" value="PR5-like receptor kinase"/>
    <property type="match status" value="1"/>
</dbReference>
<dbReference type="SUPFAM" id="SSF56112">
    <property type="entry name" value="Protein kinase-like (PK-like)"/>
    <property type="match status" value="2"/>
</dbReference>
<keyword evidence="10 14" id="KW-0472">Membrane</keyword>
<evidence type="ECO:0000259" key="15">
    <source>
        <dbReference type="PROSITE" id="PS50011"/>
    </source>
</evidence>
<dbReference type="SMART" id="SM00220">
    <property type="entry name" value="S_TKc"/>
    <property type="match status" value="2"/>
</dbReference>
<feature type="domain" description="Protein kinase" evidence="15">
    <location>
        <begin position="306"/>
        <end position="587"/>
    </location>
</feature>
<dbReference type="GO" id="GO:0005524">
    <property type="term" value="F:ATP binding"/>
    <property type="evidence" value="ECO:0007669"/>
    <property type="project" value="UniProtKB-UniRule"/>
</dbReference>
<feature type="compositionally biased region" description="Basic and acidic residues" evidence="13">
    <location>
        <begin position="1151"/>
        <end position="1160"/>
    </location>
</feature>
<sequence length="1176" mass="132314">MISTYVFANDYTKCNDAYSCGSIINLTYPFSGGNRPDYCGEVSVSCESNVPKFSVNSVTYRILGWDLKTQNLTVARDDLWDNLCLTSYHTTTFDGTIFRFDGGLQNVTLLYDCTSNNPPASNSKTCGDKSVYYSLGNFAFEYCTSVYVPILLSQVGSVNSNMDLIPEALRVGFGLDWENYDECNTCMNNNGGVCIVYDGKFSCCNDGTSCPGSGAAAGAVALVAILGIVWFMVKRKKKVAAAKQPRSEDLFTPPSSNGAFTSTTNMSQSVPSYTSSKTDSVPPMKSFYFGVQVFTIDELEEATDNFNPSRELGDGGFGTVYKGELKDGRVVAVKRHYESNFKRVRQFMNEVEILARLRHKNLVTLFGCTSRHSRELLLVYEFISNGTVDDHLHGNRANSNFVSWPVRLNIAIETAEALAYLHASDVIHRDVKSNNILLDDNFCVKVADFGLSRLFPVDATHVSTAPQGTPGYVDPEYYQCYQLTDKSDVYSFGVVLIELISSLQAVDVSRHRNDVNLANMAVNKIQNQELHDLVDPNLGYDKDYGIRRMTTGVAELAFRCLQQQRDMRPSMDEVLEVLRGIKSDEFGATREADVVNVRTEEVMLLNNVHYPLSSTDSFDDKQDNICSFIPSYFLYEGSFGYNFIGPGINPFKLDDTMRISYFNCSNMIIDDDKYVNVDATPCGSRGHIYVVLDNSSNRNFRLSWLYVICEDKCGKGFECHVLDESIGEVQCNQDQLCPYVYDGPNKFTYNCGGSGIWYKIGDFIVGYAVGLYAGLQHVKRGDEYDGIGANIGEAMGRYIPPYIIVRYLIGIVAFIALLIYKWRIRHKSIYENIEHFLEGDIFMPIRYSYKEIKQMSHGFKEKLGQGGFGLVYKGKLRSGSFVAIKMLNKSKDDGQDFISEVATIGRIHHANVVRLIGFCVEGSTKALVYEFMPNGSLDKYIFSKQDNVLLTCEKMYEISLGVAHAISYLHNGCEMQILHFDIKPHNILLDENFVPKVSDFGLAKLYPTDKNVVTVTGVRGTLGYMAPELYYHNIGGVSYKADVYSFGMLLMEMASRRRNFISSVESNIESSDQLYFPMWIYDELDKDKDIELENLTKEENRVTKKMIIVALWCIQLKPSDRPSTNKVVEMLEEESESIEMPPKPSLYPQQKIEEDIEKISEQTQSDDSTCSTSYIE</sequence>
<dbReference type="Pfam" id="PF14380">
    <property type="entry name" value="WAK_assoc"/>
    <property type="match status" value="1"/>
</dbReference>
<dbReference type="PROSITE" id="PS00108">
    <property type="entry name" value="PROTEIN_KINASE_ST"/>
    <property type="match status" value="2"/>
</dbReference>
<keyword evidence="8 12" id="KW-0067">ATP-binding</keyword>
<feature type="compositionally biased region" description="Low complexity" evidence="13">
    <location>
        <begin position="1161"/>
        <end position="1176"/>
    </location>
</feature>
<dbReference type="EMBL" id="CM007368">
    <property type="protein sequence ID" value="OIW07389.1"/>
    <property type="molecule type" value="Genomic_DNA"/>
</dbReference>
<feature type="transmembrane region" description="Helical" evidence="14">
    <location>
        <begin position="799"/>
        <end position="820"/>
    </location>
</feature>
<keyword evidence="17" id="KW-1185">Reference proteome</keyword>
<evidence type="ECO:0000313" key="16">
    <source>
        <dbReference type="EMBL" id="OIW07389.1"/>
    </source>
</evidence>
<dbReference type="AlphaFoldDB" id="A0A4P1RBL2"/>
<evidence type="ECO:0000256" key="9">
    <source>
        <dbReference type="ARBA" id="ARBA00022989"/>
    </source>
</evidence>
<evidence type="ECO:0000256" key="12">
    <source>
        <dbReference type="PROSITE-ProRule" id="PRU10141"/>
    </source>
</evidence>
<keyword evidence="7" id="KW-0418">Kinase</keyword>
<keyword evidence="5" id="KW-0732">Signal</keyword>
<dbReference type="PROSITE" id="PS50011">
    <property type="entry name" value="PROTEIN_KINASE_DOM"/>
    <property type="match status" value="2"/>
</dbReference>
<evidence type="ECO:0000256" key="6">
    <source>
        <dbReference type="ARBA" id="ARBA00022741"/>
    </source>
</evidence>
<comment type="subcellular location">
    <subcellularLocation>
        <location evidence="1">Membrane</location>
        <topology evidence="1">Single-pass type I membrane protein</topology>
    </subcellularLocation>
</comment>
<dbReference type="Gene3D" id="1.10.510.10">
    <property type="entry name" value="Transferase(Phosphotransferase) domain 1"/>
    <property type="match status" value="2"/>
</dbReference>
<dbReference type="PROSITE" id="PS00107">
    <property type="entry name" value="PROTEIN_KINASE_ATP"/>
    <property type="match status" value="2"/>
</dbReference>
<keyword evidence="2" id="KW-0723">Serine/threonine-protein kinase</keyword>
<evidence type="ECO:0000256" key="3">
    <source>
        <dbReference type="ARBA" id="ARBA00022679"/>
    </source>
</evidence>
<evidence type="ECO:0000256" key="14">
    <source>
        <dbReference type="SAM" id="Phobius"/>
    </source>
</evidence>
<evidence type="ECO:0000256" key="4">
    <source>
        <dbReference type="ARBA" id="ARBA00022692"/>
    </source>
</evidence>
<keyword evidence="6 12" id="KW-0547">Nucleotide-binding</keyword>
<feature type="compositionally biased region" description="Polar residues" evidence="13">
    <location>
        <begin position="253"/>
        <end position="264"/>
    </location>
</feature>
<dbReference type="InterPro" id="IPR001245">
    <property type="entry name" value="Ser-Thr/Tyr_kinase_cat_dom"/>
</dbReference>
<dbReference type="InterPro" id="IPR000719">
    <property type="entry name" value="Prot_kinase_dom"/>
</dbReference>
<feature type="binding site" evidence="12">
    <location>
        <position position="885"/>
    </location>
    <ligand>
        <name>ATP</name>
        <dbReference type="ChEBI" id="CHEBI:30616"/>
    </ligand>
</feature>
<dbReference type="FunFam" id="3.30.200.20:FF:000178">
    <property type="entry name" value="serine/threonine-protein kinase PBS1-like"/>
    <property type="match status" value="1"/>
</dbReference>
<dbReference type="InterPro" id="IPR011009">
    <property type="entry name" value="Kinase-like_dom_sf"/>
</dbReference>
<dbReference type="InterPro" id="IPR032872">
    <property type="entry name" value="WAK_assoc_C"/>
</dbReference>
<name>A0A4P1RBL2_LUPAN</name>
<dbReference type="Gene3D" id="3.30.200.20">
    <property type="entry name" value="Phosphorylase Kinase, domain 1"/>
    <property type="match status" value="2"/>
</dbReference>
<evidence type="ECO:0000256" key="10">
    <source>
        <dbReference type="ARBA" id="ARBA00023136"/>
    </source>
</evidence>
<dbReference type="GO" id="GO:0005886">
    <property type="term" value="C:plasma membrane"/>
    <property type="evidence" value="ECO:0007669"/>
    <property type="project" value="UniProtKB-ARBA"/>
</dbReference>
<dbReference type="Gramene" id="OIW07389">
    <property type="protein sequence ID" value="OIW07389"/>
    <property type="gene ID" value="TanjilG_10224"/>
</dbReference>
<proteinExistence type="predicted"/>
<feature type="region of interest" description="Disordered" evidence="13">
    <location>
        <begin position="244"/>
        <end position="264"/>
    </location>
</feature>
<keyword evidence="9 14" id="KW-1133">Transmembrane helix</keyword>
<evidence type="ECO:0000256" key="7">
    <source>
        <dbReference type="ARBA" id="ARBA00022777"/>
    </source>
</evidence>